<dbReference type="InterPro" id="IPR001788">
    <property type="entry name" value="RNA-dep_RNA_pol_alsuvir"/>
</dbReference>
<organism evidence="11">
    <name type="scientific">Pteridovirus maydis</name>
    <dbReference type="NCBI Taxonomy" id="2734352"/>
    <lineage>
        <taxon>Viruses</taxon>
        <taxon>Riboviria</taxon>
        <taxon>Orthornavirae</taxon>
        <taxon>Kitrinoviricota</taxon>
        <taxon>Alsuviricetes</taxon>
        <taxon>Martellivirales</taxon>
        <taxon>Mayoviridae</taxon>
        <taxon>Pteridovirus</taxon>
    </lineage>
</organism>
<dbReference type="SUPFAM" id="SSF52540">
    <property type="entry name" value="P-loop containing nucleoside triphosphate hydrolases"/>
    <property type="match status" value="1"/>
</dbReference>
<dbReference type="GO" id="GO:0006351">
    <property type="term" value="P:DNA-templated transcription"/>
    <property type="evidence" value="ECO:0007669"/>
    <property type="project" value="InterPro"/>
</dbReference>
<keyword evidence="4" id="KW-0547">Nucleotide-binding</keyword>
<dbReference type="InterPro" id="IPR043502">
    <property type="entry name" value="DNA/RNA_pol_sf"/>
</dbReference>
<keyword evidence="6" id="KW-0067">ATP-binding</keyword>
<evidence type="ECO:0000256" key="2">
    <source>
        <dbReference type="ARBA" id="ARBA00022679"/>
    </source>
</evidence>
<feature type="domain" description="RNA-dependent RNA polymerase alsuviricetes" evidence="8">
    <location>
        <begin position="1390"/>
        <end position="1826"/>
    </location>
</feature>
<evidence type="ECO:0000256" key="3">
    <source>
        <dbReference type="ARBA" id="ARBA00022695"/>
    </source>
</evidence>
<dbReference type="GO" id="GO:0016556">
    <property type="term" value="P:mRNA modification"/>
    <property type="evidence" value="ECO:0007669"/>
    <property type="project" value="InterPro"/>
</dbReference>
<dbReference type="Pfam" id="PF01443">
    <property type="entry name" value="Viral_helicase1"/>
    <property type="match status" value="1"/>
</dbReference>
<dbReference type="GO" id="GO:0005524">
    <property type="term" value="F:ATP binding"/>
    <property type="evidence" value="ECO:0007669"/>
    <property type="project" value="UniProtKB-KW"/>
</dbReference>
<dbReference type="Pfam" id="PF00978">
    <property type="entry name" value="RdRP_2"/>
    <property type="match status" value="1"/>
</dbReference>
<dbReference type="InterPro" id="IPR002588">
    <property type="entry name" value="Alphavirus-like_MT_dom"/>
</dbReference>
<dbReference type="GO" id="GO:0016787">
    <property type="term" value="F:hydrolase activity"/>
    <property type="evidence" value="ECO:0007669"/>
    <property type="project" value="UniProtKB-KW"/>
</dbReference>
<proteinExistence type="predicted"/>
<comment type="catalytic activity">
    <reaction evidence="7">
        <text>ATP + H2O = ADP + phosphate + H(+)</text>
        <dbReference type="Rhea" id="RHEA:13065"/>
        <dbReference type="ChEBI" id="CHEBI:15377"/>
        <dbReference type="ChEBI" id="CHEBI:15378"/>
        <dbReference type="ChEBI" id="CHEBI:30616"/>
        <dbReference type="ChEBI" id="CHEBI:43474"/>
        <dbReference type="ChEBI" id="CHEBI:456216"/>
        <dbReference type="EC" id="3.6.4.13"/>
    </reaction>
</comment>
<evidence type="ECO:0000256" key="1">
    <source>
        <dbReference type="ARBA" id="ARBA00022484"/>
    </source>
</evidence>
<accession>A0A8G0QBN5</accession>
<dbReference type="SUPFAM" id="SSF56672">
    <property type="entry name" value="DNA/RNA polymerases"/>
    <property type="match status" value="1"/>
</dbReference>
<evidence type="ECO:0000259" key="10">
    <source>
        <dbReference type="Pfam" id="PF01660"/>
    </source>
</evidence>
<feature type="domain" description="Alphavirus-like MT" evidence="10">
    <location>
        <begin position="406"/>
        <end position="669"/>
    </location>
</feature>
<dbReference type="Pfam" id="PF01660">
    <property type="entry name" value="Vmethyltransf"/>
    <property type="match status" value="2"/>
</dbReference>
<name>A0A8G0QBN5_9VIRU</name>
<keyword evidence="3" id="KW-0548">Nucleotidyltransferase</keyword>
<dbReference type="InterPro" id="IPR027417">
    <property type="entry name" value="P-loop_NTPase"/>
</dbReference>
<dbReference type="GO" id="GO:0003724">
    <property type="term" value="F:RNA helicase activity"/>
    <property type="evidence" value="ECO:0007669"/>
    <property type="project" value="UniProtKB-EC"/>
</dbReference>
<dbReference type="GO" id="GO:0008174">
    <property type="term" value="F:mRNA methyltransferase activity"/>
    <property type="evidence" value="ECO:0007669"/>
    <property type="project" value="InterPro"/>
</dbReference>
<keyword evidence="1" id="KW-0696">RNA-directed RNA polymerase</keyword>
<evidence type="ECO:0000259" key="8">
    <source>
        <dbReference type="Pfam" id="PF00978"/>
    </source>
</evidence>
<evidence type="ECO:0000313" key="11">
    <source>
        <dbReference type="EMBL" id="QYU75368.1"/>
    </source>
</evidence>
<dbReference type="Gene3D" id="3.40.50.300">
    <property type="entry name" value="P-loop containing nucleotide triphosphate hydrolases"/>
    <property type="match status" value="2"/>
</dbReference>
<evidence type="ECO:0000256" key="4">
    <source>
        <dbReference type="ARBA" id="ARBA00022741"/>
    </source>
</evidence>
<dbReference type="InterPro" id="IPR027351">
    <property type="entry name" value="(+)RNA_virus_helicase_core_dom"/>
</dbReference>
<dbReference type="CDD" id="cd23256">
    <property type="entry name" value="Mayoviridae_RdRp"/>
    <property type="match status" value="1"/>
</dbReference>
<dbReference type="GO" id="GO:0006396">
    <property type="term" value="P:RNA processing"/>
    <property type="evidence" value="ECO:0007669"/>
    <property type="project" value="InterPro"/>
</dbReference>
<keyword evidence="2" id="KW-0808">Transferase</keyword>
<feature type="domain" description="Alphavirus-like MT" evidence="10">
    <location>
        <begin position="187"/>
        <end position="301"/>
    </location>
</feature>
<dbReference type="GO" id="GO:0003968">
    <property type="term" value="F:RNA-directed RNA polymerase activity"/>
    <property type="evidence" value="ECO:0007669"/>
    <property type="project" value="UniProtKB-KW"/>
</dbReference>
<sequence length="1862" mass="211087">MAIVKYSLMLIDSVMTHLSSGTEFCYLNMFDKTLYPDRYAEIQAVRMALLAKALRCGRTVGEHKHLLTGAEIKSLVALVADGSKPPMTIRSFSVSYVEGVYIFHFLRNTGACVELSSLGDEDLFGASAPIGLFEPGGAPFENVREQMLERAVMNPDSRVFTYTALEFEERLRLADAQRAVLRTIKVRRSITPDQLATLRASFPGMNFEYCPTTDGPHNIAAVFRMAETILLASSFPRHETVIDIGGCFFTHIRNGFTNVHCCAPILDTRDDVRLTTRMTHLKSWLDSKSLSSYSKLTRKDKSKLKEDLPSEVNLSAMLSRIESMNSSLKVGEYIENDMFCTHTFQTSAMMVRTSVFTPNERWAEVAKHLLDTSSGLSEDSVAYLKQVAEEKAPASIRALRALLGDDFYRYKTKVNNCCNVKARYAIMVHSSYDVTPEDIARGMIEHGTWEVRGCMLASAEMLVSTCGHLETVDCNWRIVDSLGVQAKVNPFVGTAHLQWTGWDVDHVLLGEWFIEYSFVDDVSQCYRHRFVNVLKWLTEQSVEVDGGQFRLERSRLRNGTLYFNLTRLMFPQLSDELMVSCVWMQNLQDQYVLKVPTFKSFTYGGFLRTFRFEHYVVSRQLIDGVFSACLRGLHSFDSKDHKKNLQIVATHLAAHSQSVIINGTSVTRREPIPALRLNGIALAIYYQLLVVKDSERQALTNIDASIMTRLMLPHNFMKAVKEIACMVVQSVMGEETFKSLSSDIVKHADYINKAMKVVTLYEYFSTPAAGRAVTFNAISPSEILHMDDDLLNNVRLQNKETISILESDKGKEDNKGETFMENKDPLPRADLECDEYEPSTFPTLKGSVTALSVSEIERDEPWAASVDEYVRYLTVDYNNSFNSMKKFHDDCVAQPGFLDRYALEVSKDWGMYDVVGRAWLLKPNRTDHATCFTNGGFASVKWIRGHPQLVDKHVASGKYLCFSRDCVLLNNMLIARKYQNHEVDRLTSKKIIFTIYDGVAGCGKTYNICDKIRKVKWKSTPLVISPIRSSVDDLRRNLQGVDRQYVRTLDSYLMCPNVRSDVVFIDECFSCMPGAIALLVSLVKPQNVHMYGDMEQIPYAIRVSDFDQRFKSLLEIFGKGAELTIDSLLDSYRCPRDVCELLISHGIYEKQIKSVSSVESSISWSSIHSVNDIALDSKALYIAQTQADVAEFMVRLKKEAPDGSVPSWKDFHVMTVHGAQGKTYDNVIYFRLKKPSMDLYEMSRKCYSLVAVTRHRKTFHYYTVNPDDGKDVVLRLCRQAIPEDKGKCLMGEKLDVQTTTYSIRKCTVPRVQPITVIMTPQTEKILAINEAFPTGTTPIQELEYASFQRENRRSEPGVSSKAAITDFIEEFLPGNTTMDLTHQQDMVDFSDLSLQLGTCRIDLSKRVNPKTKQSLCYEPVVDTGSLPRSTPSQVTNLLAYESRNANVPYMMDNSDPVEVAKKAVSKFVKDCMNHEKFKDFSPISIGPNPEYCQEYQDVVGGKLCDPVAMKLTALNNFSHMIKQSRKPVLDTSVQSDVKRPATITYHDKSVTQVTSPIFRQVCDRFLHGLNENICVPLGEKHDIAMWFHNRFPSIDHLNTIETDISKMDKSQGAVHQYIQDMMFHVLGLDLEIIQMWSDAHGRCQIRDSDCGFSFATLWQRRTGDACTLLGNTIVTAVVNHYVLDFTKFEAVGVIGDDFTGLYRTKLNFNADLFGTLFNFSVKVYESSSSLYLCSRFILDVNGKIVAVPDPLRLAQRLGRKDIPQEEGMLREVFTGMRDASAPLFEFGVAEKLSYVMALKYNKSAHTVIPAILEMKTAFSSFENFKSYFIERDDESKVLKMHKDLITEARYRGRRRKPVKPLN</sequence>
<evidence type="ECO:0000256" key="6">
    <source>
        <dbReference type="ARBA" id="ARBA00022840"/>
    </source>
</evidence>
<dbReference type="GO" id="GO:0003723">
    <property type="term" value="F:RNA binding"/>
    <property type="evidence" value="ECO:0007669"/>
    <property type="project" value="InterPro"/>
</dbReference>
<protein>
    <submittedName>
        <fullName evidence="11">Replicase-associated polyprotein</fullName>
    </submittedName>
</protein>
<evidence type="ECO:0000259" key="9">
    <source>
        <dbReference type="Pfam" id="PF01443"/>
    </source>
</evidence>
<evidence type="ECO:0000256" key="5">
    <source>
        <dbReference type="ARBA" id="ARBA00022801"/>
    </source>
</evidence>
<reference evidence="11" key="1">
    <citation type="journal article" date="2021" name="Eur. J. Plant Pathol.">
        <title>Survey for viruses affecting maize along the major grain transport route between Gauteng and KwaZulu-Natal in South Africa.</title>
        <authorList>
            <person name="Nel N."/>
            <person name="Pietersen G."/>
            <person name="Read D.A."/>
            <person name="Pietersen G."/>
        </authorList>
    </citation>
    <scope>NUCLEOTIDE SEQUENCE</scope>
    <source>
        <strain evidence="11">MAPV.19P-149</strain>
    </source>
</reference>
<feature type="domain" description="(+)RNA virus helicase C-terminal" evidence="9">
    <location>
        <begin position="995"/>
        <end position="1263"/>
    </location>
</feature>
<evidence type="ECO:0000256" key="7">
    <source>
        <dbReference type="ARBA" id="ARBA00047984"/>
    </source>
</evidence>
<dbReference type="EMBL" id="MW063117">
    <property type="protein sequence ID" value="QYU75368.1"/>
    <property type="molecule type" value="Genomic_RNA"/>
</dbReference>
<keyword evidence="5" id="KW-0378">Hydrolase</keyword>